<reference evidence="2 3" key="1">
    <citation type="submission" date="2016-04" db="EMBL/GenBank/DDBJ databases">
        <title>A degradative enzymes factory behind the ericoid mycorrhizal symbiosis.</title>
        <authorList>
            <consortium name="DOE Joint Genome Institute"/>
            <person name="Martino E."/>
            <person name="Morin E."/>
            <person name="Grelet G."/>
            <person name="Kuo A."/>
            <person name="Kohler A."/>
            <person name="Daghino S."/>
            <person name="Barry K."/>
            <person name="Choi C."/>
            <person name="Cichocki N."/>
            <person name="Clum A."/>
            <person name="Copeland A."/>
            <person name="Hainaut M."/>
            <person name="Haridas S."/>
            <person name="Labutti K."/>
            <person name="Lindquist E."/>
            <person name="Lipzen A."/>
            <person name="Khouja H.-R."/>
            <person name="Murat C."/>
            <person name="Ohm R."/>
            <person name="Olson A."/>
            <person name="Spatafora J."/>
            <person name="Veneault-Fourrey C."/>
            <person name="Henrissat B."/>
            <person name="Grigoriev I."/>
            <person name="Martin F."/>
            <person name="Perotto S."/>
        </authorList>
    </citation>
    <scope>NUCLEOTIDE SEQUENCE [LARGE SCALE GENOMIC DNA]</scope>
    <source>
        <strain evidence="2 3">F</strain>
    </source>
</reference>
<accession>A0A2J6RF86</accession>
<feature type="region of interest" description="Disordered" evidence="1">
    <location>
        <begin position="441"/>
        <end position="467"/>
    </location>
</feature>
<evidence type="ECO:0000313" key="3">
    <source>
        <dbReference type="Proteomes" id="UP000235786"/>
    </source>
</evidence>
<name>A0A2J6RF86_HYAVF</name>
<dbReference type="Proteomes" id="UP000235786">
    <property type="component" value="Unassembled WGS sequence"/>
</dbReference>
<keyword evidence="3" id="KW-1185">Reference proteome</keyword>
<dbReference type="EMBL" id="KZ613949">
    <property type="protein sequence ID" value="PMD37166.1"/>
    <property type="molecule type" value="Genomic_DNA"/>
</dbReference>
<protein>
    <submittedName>
        <fullName evidence="2">Uncharacterized protein</fullName>
    </submittedName>
</protein>
<proteinExistence type="predicted"/>
<dbReference type="OrthoDB" id="10449501at2759"/>
<gene>
    <name evidence="2" type="ORF">L207DRAFT_599508</name>
</gene>
<evidence type="ECO:0000313" key="2">
    <source>
        <dbReference type="EMBL" id="PMD37166.1"/>
    </source>
</evidence>
<organism evidence="2 3">
    <name type="scientific">Hyaloscypha variabilis (strain UAMH 11265 / GT02V1 / F)</name>
    <name type="common">Meliniomyces variabilis</name>
    <dbReference type="NCBI Taxonomy" id="1149755"/>
    <lineage>
        <taxon>Eukaryota</taxon>
        <taxon>Fungi</taxon>
        <taxon>Dikarya</taxon>
        <taxon>Ascomycota</taxon>
        <taxon>Pezizomycotina</taxon>
        <taxon>Leotiomycetes</taxon>
        <taxon>Helotiales</taxon>
        <taxon>Hyaloscyphaceae</taxon>
        <taxon>Hyaloscypha</taxon>
        <taxon>Hyaloscypha variabilis</taxon>
    </lineage>
</organism>
<dbReference type="AlphaFoldDB" id="A0A2J6RF86"/>
<dbReference type="Gene3D" id="3.30.830.10">
    <property type="entry name" value="Metalloenzyme, LuxS/M16 peptidase-like"/>
    <property type="match status" value="1"/>
</dbReference>
<sequence>MKTQLWDPQVPQSVWKLQHLFCFLSYIFKDFSCFFEEKALGPTPPHRESILGFVQSFSSMSALLVIASLELKEAALEFQSSPVPRSSLLLGFIAPDDIVTLCEASLCNLFQVGAYIKPIFGNLQEKITVQSSKSKHLMRRSPMNADFETMAKILSYAECLLCELLKKLKPLLGSRFQTDIHILMKLGKEIHLREKIEPQPDPIFFESWKQICTVLPFKFPFEAVARLWQDYTAGLPFRYLYYGAMETRRYTSMSTQKPLPSNSNNPELRSLNLSHPERMGQILLSSKASPMIKDEEIWIGHQRTWTYNQFLEETTLRDVIFVTFAQKRIKKLLVSLHPSCMLLFRERGHALILQQEIPLTDILLVTHDFDFPAVSKQEVGVCWKSSLTEPVSIVYLKLIFDDATKARVWASCLAPKDVPYELIAEPPRKVSVPPVSQLLNSKERSHGTSTADSRGPAPKTLPEDKNMKQAQRLLSRINNQDLHLLDYRIVCLPGGFKAVIIQDRHTAVSHAAIDILVDETPSFLEAEKSSSEDVEKILGSSSNDHPVESSMKGFHLGEYLETCGGTWTLSEEPSHKSCYIEVPTELATPPSPTTAHNFHFAFDSLMLEFMRSYPPIWLAQFSQRGYTPFYSMKLMVYSREPLEELEEWVRESLAKAAKLGQI</sequence>
<evidence type="ECO:0000256" key="1">
    <source>
        <dbReference type="SAM" id="MobiDB-lite"/>
    </source>
</evidence>